<accession>A0A940DH32</accession>
<evidence type="ECO:0000313" key="2">
    <source>
        <dbReference type="EMBL" id="MBO8424605.1"/>
    </source>
</evidence>
<sequence length="197" mass="21402">MEKQDLKEQTQSSPAKSDKADGASYGKFKTGEDLLNAYNALEAEFTRRSQRIKELEGALNARTESDKWADKVKALGEKYPVARNLGKELTAYLEKNESLIAEDDCLEKALLCVLAERYDAQENGNSPTGSVEREADPATSAGAANEKTEATEKVSAQRRTPVIPVGGGEIPIVPTIRISTVNEAGKMAMEILKPKGE</sequence>
<dbReference type="Proteomes" id="UP000727857">
    <property type="component" value="Unassembled WGS sequence"/>
</dbReference>
<organism evidence="2 3">
    <name type="scientific">Candidatus Stercoripulliclostridium pullicola</name>
    <dbReference type="NCBI Taxonomy" id="2840953"/>
    <lineage>
        <taxon>Bacteria</taxon>
        <taxon>Bacillati</taxon>
        <taxon>Bacillota</taxon>
        <taxon>Clostridia</taxon>
        <taxon>Eubacteriales</taxon>
        <taxon>Candidatus Stercoripulliclostridium</taxon>
    </lineage>
</organism>
<evidence type="ECO:0000256" key="1">
    <source>
        <dbReference type="SAM" id="MobiDB-lite"/>
    </source>
</evidence>
<dbReference type="AlphaFoldDB" id="A0A940DH32"/>
<name>A0A940DH32_9FIRM</name>
<comment type="caution">
    <text evidence="2">The sequence shown here is derived from an EMBL/GenBank/DDBJ whole genome shotgun (WGS) entry which is preliminary data.</text>
</comment>
<dbReference type="EMBL" id="JADINF010000158">
    <property type="protein sequence ID" value="MBO8424605.1"/>
    <property type="molecule type" value="Genomic_DNA"/>
</dbReference>
<protein>
    <submittedName>
        <fullName evidence="2">Uncharacterized protein</fullName>
    </submittedName>
</protein>
<reference evidence="2" key="1">
    <citation type="submission" date="2020-10" db="EMBL/GenBank/DDBJ databases">
        <authorList>
            <person name="Gilroy R."/>
        </authorList>
    </citation>
    <scope>NUCLEOTIDE SEQUENCE</scope>
    <source>
        <strain evidence="2">517</strain>
    </source>
</reference>
<feature type="region of interest" description="Disordered" evidence="1">
    <location>
        <begin position="1"/>
        <end position="25"/>
    </location>
</feature>
<proteinExistence type="predicted"/>
<reference evidence="2" key="2">
    <citation type="journal article" date="2021" name="PeerJ">
        <title>Extensive microbial diversity within the chicken gut microbiome revealed by metagenomics and culture.</title>
        <authorList>
            <person name="Gilroy R."/>
            <person name="Ravi A."/>
            <person name="Getino M."/>
            <person name="Pursley I."/>
            <person name="Horton D.L."/>
            <person name="Alikhan N.F."/>
            <person name="Baker D."/>
            <person name="Gharbi K."/>
            <person name="Hall N."/>
            <person name="Watson M."/>
            <person name="Adriaenssens E.M."/>
            <person name="Foster-Nyarko E."/>
            <person name="Jarju S."/>
            <person name="Secka A."/>
            <person name="Antonio M."/>
            <person name="Oren A."/>
            <person name="Chaudhuri R.R."/>
            <person name="La Ragione R."/>
            <person name="Hildebrand F."/>
            <person name="Pallen M.J."/>
        </authorList>
    </citation>
    <scope>NUCLEOTIDE SEQUENCE</scope>
    <source>
        <strain evidence="2">517</strain>
    </source>
</reference>
<evidence type="ECO:0000313" key="3">
    <source>
        <dbReference type="Proteomes" id="UP000727857"/>
    </source>
</evidence>
<gene>
    <name evidence="2" type="ORF">IAB16_06255</name>
</gene>
<feature type="region of interest" description="Disordered" evidence="1">
    <location>
        <begin position="121"/>
        <end position="164"/>
    </location>
</feature>